<dbReference type="InterPro" id="IPR050401">
    <property type="entry name" value="Cyclic_nucleotide_synthase"/>
</dbReference>
<dbReference type="SUPFAM" id="SSF55073">
    <property type="entry name" value="Nucleotide cyclase"/>
    <property type="match status" value="1"/>
</dbReference>
<dbReference type="CDD" id="cd06352">
    <property type="entry name" value="PBP1_NPR_GC-like"/>
    <property type="match status" value="1"/>
</dbReference>
<keyword evidence="15" id="KW-0175">Coiled coil</keyword>
<dbReference type="SUPFAM" id="SSF56112">
    <property type="entry name" value="Protein kinase-like (PK-like)"/>
    <property type="match status" value="1"/>
</dbReference>
<proteinExistence type="inferred from homology"/>
<keyword evidence="10" id="KW-0325">Glycoprotein</keyword>
<dbReference type="SUPFAM" id="SSF53822">
    <property type="entry name" value="Periplasmic binding protein-like I"/>
    <property type="match status" value="1"/>
</dbReference>
<evidence type="ECO:0000256" key="2">
    <source>
        <dbReference type="ARBA" id="ARBA00012202"/>
    </source>
</evidence>
<keyword evidence="20" id="KW-1185">Reference proteome</keyword>
<dbReference type="PRINTS" id="PR00255">
    <property type="entry name" value="NATPEPTIDER"/>
</dbReference>
<evidence type="ECO:0000259" key="18">
    <source>
        <dbReference type="PROSITE" id="PS50125"/>
    </source>
</evidence>
<dbReference type="InterPro" id="IPR018297">
    <property type="entry name" value="A/G_cyclase_CS"/>
</dbReference>
<keyword evidence="9" id="KW-0675">Receptor</keyword>
<evidence type="ECO:0000256" key="11">
    <source>
        <dbReference type="ARBA" id="ARBA00023239"/>
    </source>
</evidence>
<dbReference type="PROSITE" id="PS50125">
    <property type="entry name" value="GUANYLATE_CYCLASE_2"/>
    <property type="match status" value="1"/>
</dbReference>
<keyword evidence="5" id="KW-0547">Nucleotide-binding</keyword>
<reference evidence="19 20" key="1">
    <citation type="submission" date="2022-05" db="EMBL/GenBank/DDBJ databases">
        <authorList>
            <consortium name="Genoscope - CEA"/>
            <person name="William W."/>
        </authorList>
    </citation>
    <scope>NUCLEOTIDE SEQUENCE [LARGE SCALE GENOMIC DNA]</scope>
</reference>
<dbReference type="Gene3D" id="3.30.70.1230">
    <property type="entry name" value="Nucleotide cyclase"/>
    <property type="match status" value="1"/>
</dbReference>
<dbReference type="InterPro" id="IPR001245">
    <property type="entry name" value="Ser-Thr/Tyr_kinase_cat_dom"/>
</dbReference>
<evidence type="ECO:0000256" key="8">
    <source>
        <dbReference type="ARBA" id="ARBA00023136"/>
    </source>
</evidence>
<keyword evidence="3 16" id="KW-0812">Transmembrane</keyword>
<dbReference type="Pfam" id="PF01094">
    <property type="entry name" value="ANF_receptor"/>
    <property type="match status" value="1"/>
</dbReference>
<evidence type="ECO:0000256" key="14">
    <source>
        <dbReference type="RuleBase" id="RU003431"/>
    </source>
</evidence>
<sequence>MKVFIHGITAVCIFYLYFLPTRKSDGSAGQQSKQNITIAALAPMTGEWDVGRTTAAAMPIAVEDINNDPSLLPNHRLQFVFGNTNCSPNTALPLVMNFWAQQKRGVDAFIGGGCNRVCEYISLLAGKWNLPVISWGCMSAHLSNRNTFPTFVRTVGPYTKMEKLLKRLMEHFSWKRVAIIASTDDIWQIAANLVKIELLHHGINVAHFHSFIPGRLHILESRIERHADLIRRAAKRAMIFILLCDGGDIREIMLNFLDLGLLNGHYAFITVHLPKRSYIGNNTWMGNDGRDNDAKKAYEGVLNIEQKFGTEKRTGDKVTAFVNRVKSRLKADPFNVEIPENGTVEAYAGTMYDAVLLYALAVNETLESGKNIRNGLEVSKRTYNRVYQGIAGPVYMDNNGDRDPDYVIQTLIDDRFEDIAYYTRYNDNFTIREGVTIIWPGGVTTPPKDSPECGWEGELCYNDSEDSTTYIIIACCTVFGFVFVTMVFVFAYRKLIFELDLAQNQTWKVKQEDIVLRDTINLFGNSNVNFGSGRTMRSRTSASRANRSSRVGSLRSCASVKSADTQYSARWSLQEQVFSSGFTNIAFHKGELVVVKHIKKKELRISRKILIEVKQARELRHENINPFIGICIDSPQVMILSKYLKRGSLQDLLENEDFKLEEIFILSLVRDVATGMMVLHNSAVQVHGRLKSSNCLIDSRWVCKIGDWGLSELRSPADRLPPREEYEKYNDMLWCAPEHIHDDDMDNRGSQKGDVYSYGIILQEIAIRKPPYSMYTLQPQEIIARVTAHEDPPFRPVVEANACKEELQSLMTQCWDDDPDKRPHFNKILDRLRKVMGRDVNIMDNIMALIEQHTDNLEALVEERTRLLMEEKKKTDKLLYKMLPVAVAEQLKLGKPVTPEYFDEVTIYFSEIMAFIDLASESTPMEIVAFLNDLYLALDNILGNYDVFKVETIGDCLLVVSGLPVRNGNRHAAEIADMAFDILSLMTHFKIRHRPRMKLQLRVGLHSGSCVAGVVGIHMPRFCLFGDTVNVASRLETTGQGKSISTQKTPTVSVFLLFSLALKIHVSEDCYRLLKEIGGYIFLKRGEVYLKVIKGSISYTLQYFHDKGRGFWKTYWLMGKEGFNKPLPHAMAANSEPSVETLNVYYAS</sequence>
<dbReference type="Gene3D" id="1.10.510.10">
    <property type="entry name" value="Transferase(Phosphotransferase) domain 1"/>
    <property type="match status" value="1"/>
</dbReference>
<dbReference type="PANTHER" id="PTHR11920:SF501">
    <property type="entry name" value="GUANYLATE CYCLASE 32E"/>
    <property type="match status" value="1"/>
</dbReference>
<dbReference type="PANTHER" id="PTHR11920">
    <property type="entry name" value="GUANYLYL CYCLASE"/>
    <property type="match status" value="1"/>
</dbReference>
<feature type="coiled-coil region" evidence="15">
    <location>
        <begin position="843"/>
        <end position="870"/>
    </location>
</feature>
<feature type="domain" description="Guanylate cyclase" evidence="18">
    <location>
        <begin position="906"/>
        <end position="1036"/>
    </location>
</feature>
<comment type="catalytic activity">
    <reaction evidence="14">
        <text>GTP = 3',5'-cyclic GMP + diphosphate</text>
        <dbReference type="Rhea" id="RHEA:13665"/>
        <dbReference type="ChEBI" id="CHEBI:33019"/>
        <dbReference type="ChEBI" id="CHEBI:37565"/>
        <dbReference type="ChEBI" id="CHEBI:57746"/>
        <dbReference type="EC" id="4.6.1.2"/>
    </reaction>
</comment>
<keyword evidence="11 13" id="KW-0456">Lyase</keyword>
<evidence type="ECO:0000256" key="9">
    <source>
        <dbReference type="ARBA" id="ARBA00023170"/>
    </source>
</evidence>
<dbReference type="EC" id="4.6.1.2" evidence="2 14"/>
<keyword evidence="8 16" id="KW-0472">Membrane</keyword>
<evidence type="ECO:0000256" key="15">
    <source>
        <dbReference type="SAM" id="Coils"/>
    </source>
</evidence>
<dbReference type="PROSITE" id="PS00452">
    <property type="entry name" value="GUANYLATE_CYCLASE_1"/>
    <property type="match status" value="1"/>
</dbReference>
<dbReference type="Pfam" id="PF07701">
    <property type="entry name" value="HNOBA"/>
    <property type="match status" value="1"/>
</dbReference>
<name>A0ABN8R6J1_9CNID</name>
<dbReference type="Pfam" id="PF07714">
    <property type="entry name" value="PK_Tyr_Ser-Thr"/>
    <property type="match status" value="1"/>
</dbReference>
<dbReference type="InterPro" id="IPR001054">
    <property type="entry name" value="A/G_cyclase"/>
</dbReference>
<dbReference type="Proteomes" id="UP001159405">
    <property type="component" value="Unassembled WGS sequence"/>
</dbReference>
<dbReference type="CDD" id="cd07302">
    <property type="entry name" value="CHD"/>
    <property type="match status" value="1"/>
</dbReference>
<feature type="domain" description="Protein kinase" evidence="17">
    <location>
        <begin position="571"/>
        <end position="836"/>
    </location>
</feature>
<evidence type="ECO:0000256" key="10">
    <source>
        <dbReference type="ARBA" id="ARBA00023180"/>
    </source>
</evidence>
<keyword evidence="4" id="KW-0732">Signal</keyword>
<dbReference type="PROSITE" id="PS50011">
    <property type="entry name" value="PROTEIN_KINASE_DOM"/>
    <property type="match status" value="1"/>
</dbReference>
<evidence type="ECO:0000256" key="1">
    <source>
        <dbReference type="ARBA" id="ARBA00004479"/>
    </source>
</evidence>
<evidence type="ECO:0000256" key="7">
    <source>
        <dbReference type="ARBA" id="ARBA00023134"/>
    </source>
</evidence>
<dbReference type="Pfam" id="PF00211">
    <property type="entry name" value="Guanylate_cyc"/>
    <property type="match status" value="1"/>
</dbReference>
<dbReference type="InterPro" id="IPR011009">
    <property type="entry name" value="Kinase-like_dom_sf"/>
</dbReference>
<keyword evidence="6 16" id="KW-1133">Transmembrane helix</keyword>
<dbReference type="InterPro" id="IPR001170">
    <property type="entry name" value="ANPR/GUC"/>
</dbReference>
<evidence type="ECO:0000256" key="3">
    <source>
        <dbReference type="ARBA" id="ARBA00022692"/>
    </source>
</evidence>
<evidence type="ECO:0000256" key="13">
    <source>
        <dbReference type="RuleBase" id="RU000405"/>
    </source>
</evidence>
<keyword evidence="12 14" id="KW-0141">cGMP biosynthesis</keyword>
<dbReference type="InterPro" id="IPR000719">
    <property type="entry name" value="Prot_kinase_dom"/>
</dbReference>
<dbReference type="SMART" id="SM00044">
    <property type="entry name" value="CYCc"/>
    <property type="match status" value="1"/>
</dbReference>
<feature type="transmembrane region" description="Helical" evidence="16">
    <location>
        <begin position="470"/>
        <end position="492"/>
    </location>
</feature>
<evidence type="ECO:0000256" key="4">
    <source>
        <dbReference type="ARBA" id="ARBA00022729"/>
    </source>
</evidence>
<comment type="subcellular location">
    <subcellularLocation>
        <location evidence="1">Membrane</location>
        <topology evidence="1">Single-pass type I membrane protein</topology>
    </subcellularLocation>
</comment>
<protein>
    <recommendedName>
        <fullName evidence="2 14">Guanylate cyclase</fullName>
        <ecNumber evidence="2 14">4.6.1.2</ecNumber>
    </recommendedName>
</protein>
<gene>
    <name evidence="19" type="ORF">PLOB_00015122</name>
</gene>
<evidence type="ECO:0000256" key="16">
    <source>
        <dbReference type="SAM" id="Phobius"/>
    </source>
</evidence>
<organism evidence="19 20">
    <name type="scientific">Porites lobata</name>
    <dbReference type="NCBI Taxonomy" id="104759"/>
    <lineage>
        <taxon>Eukaryota</taxon>
        <taxon>Metazoa</taxon>
        <taxon>Cnidaria</taxon>
        <taxon>Anthozoa</taxon>
        <taxon>Hexacorallia</taxon>
        <taxon>Scleractinia</taxon>
        <taxon>Fungiina</taxon>
        <taxon>Poritidae</taxon>
        <taxon>Porites</taxon>
    </lineage>
</organism>
<evidence type="ECO:0000256" key="5">
    <source>
        <dbReference type="ARBA" id="ARBA00022741"/>
    </source>
</evidence>
<dbReference type="Gene3D" id="3.40.50.2300">
    <property type="match status" value="2"/>
</dbReference>
<evidence type="ECO:0000313" key="19">
    <source>
        <dbReference type="EMBL" id="CAH3174327.1"/>
    </source>
</evidence>
<dbReference type="Gene3D" id="6.10.250.780">
    <property type="match status" value="1"/>
</dbReference>
<accession>A0ABN8R6J1</accession>
<keyword evidence="7" id="KW-0342">GTP-binding</keyword>
<dbReference type="EMBL" id="CALNXK010000190">
    <property type="protein sequence ID" value="CAH3174327.1"/>
    <property type="molecule type" value="Genomic_DNA"/>
</dbReference>
<evidence type="ECO:0000313" key="20">
    <source>
        <dbReference type="Proteomes" id="UP001159405"/>
    </source>
</evidence>
<comment type="similarity">
    <text evidence="13">Belongs to the adenylyl cyclase class-4/guanylyl cyclase family.</text>
</comment>
<evidence type="ECO:0000256" key="6">
    <source>
        <dbReference type="ARBA" id="ARBA00022989"/>
    </source>
</evidence>
<dbReference type="InterPro" id="IPR011645">
    <property type="entry name" value="HNOB_dom_associated"/>
</dbReference>
<evidence type="ECO:0000259" key="17">
    <source>
        <dbReference type="PROSITE" id="PS50011"/>
    </source>
</evidence>
<comment type="caution">
    <text evidence="19">The sequence shown here is derived from an EMBL/GenBank/DDBJ whole genome shotgun (WGS) entry which is preliminary data.</text>
</comment>
<dbReference type="InterPro" id="IPR029787">
    <property type="entry name" value="Nucleotide_cyclase"/>
</dbReference>
<dbReference type="InterPro" id="IPR001828">
    <property type="entry name" value="ANF_lig-bd_rcpt"/>
</dbReference>
<dbReference type="InterPro" id="IPR028082">
    <property type="entry name" value="Peripla_BP_I"/>
</dbReference>
<evidence type="ECO:0000256" key="12">
    <source>
        <dbReference type="ARBA" id="ARBA00023293"/>
    </source>
</evidence>